<sequence length="74" mass="8310">MLNNKENEKIIDDYDYLSNAASTMDCTGLIPSLPMSDAELEAYNDLYQYQPPVIKAKSSTHANASEQPPHDNNY</sequence>
<dbReference type="AlphaFoldDB" id="A0A174K6W6"/>
<protein>
    <submittedName>
        <fullName evidence="1">Uncharacterized protein</fullName>
    </submittedName>
</protein>
<evidence type="ECO:0000313" key="2">
    <source>
        <dbReference type="Proteomes" id="UP000095544"/>
    </source>
</evidence>
<evidence type="ECO:0000313" key="1">
    <source>
        <dbReference type="EMBL" id="CUP06561.1"/>
    </source>
</evidence>
<name>A0A174K6W6_9FIRM</name>
<accession>A0A174K6W6</accession>
<organism evidence="1 2">
    <name type="scientific">Faecalicatena contorta</name>
    <dbReference type="NCBI Taxonomy" id="39482"/>
    <lineage>
        <taxon>Bacteria</taxon>
        <taxon>Bacillati</taxon>
        <taxon>Bacillota</taxon>
        <taxon>Clostridia</taxon>
        <taxon>Lachnospirales</taxon>
        <taxon>Lachnospiraceae</taxon>
        <taxon>Faecalicatena</taxon>
    </lineage>
</organism>
<dbReference type="EMBL" id="CYZU01000053">
    <property type="protein sequence ID" value="CUP06561.1"/>
    <property type="molecule type" value="Genomic_DNA"/>
</dbReference>
<dbReference type="RefSeq" id="WP_025655400.1">
    <property type="nucleotide sequence ID" value="NZ_BAAACT010000175.1"/>
</dbReference>
<proteinExistence type="predicted"/>
<dbReference type="STRING" id="39482.ERS852491_04172"/>
<gene>
    <name evidence="1" type="ORF">ERS852491_04172</name>
</gene>
<dbReference type="OrthoDB" id="1976175at2"/>
<dbReference type="GeneID" id="93333438"/>
<dbReference type="Proteomes" id="UP000095544">
    <property type="component" value="Unassembled WGS sequence"/>
</dbReference>
<reference evidence="1 2" key="1">
    <citation type="submission" date="2015-09" db="EMBL/GenBank/DDBJ databases">
        <authorList>
            <consortium name="Pathogen Informatics"/>
        </authorList>
    </citation>
    <scope>NUCLEOTIDE SEQUENCE [LARGE SCALE GENOMIC DNA]</scope>
    <source>
        <strain evidence="1 2">2789STDY5834876</strain>
    </source>
</reference>